<dbReference type="EMBL" id="QFPW01000010">
    <property type="protein sequence ID" value="PZQ48824.1"/>
    <property type="molecule type" value="Genomic_DNA"/>
</dbReference>
<dbReference type="Gene3D" id="3.40.50.410">
    <property type="entry name" value="von Willebrand factor, type A domain"/>
    <property type="match status" value="1"/>
</dbReference>
<accession>A0A2W5N6V3</accession>
<evidence type="ECO:0008006" key="4">
    <source>
        <dbReference type="Google" id="ProtNLM"/>
    </source>
</evidence>
<comment type="caution">
    <text evidence="2">The sequence shown here is derived from an EMBL/GenBank/DDBJ whole genome shotgun (WGS) entry which is preliminary data.</text>
</comment>
<organism evidence="2 3">
    <name type="scientific">Rhodovulum sulfidophilum</name>
    <name type="common">Rhodobacter sulfidophilus</name>
    <dbReference type="NCBI Taxonomy" id="35806"/>
    <lineage>
        <taxon>Bacteria</taxon>
        <taxon>Pseudomonadati</taxon>
        <taxon>Pseudomonadota</taxon>
        <taxon>Alphaproteobacteria</taxon>
        <taxon>Rhodobacterales</taxon>
        <taxon>Paracoccaceae</taxon>
        <taxon>Rhodovulum</taxon>
    </lineage>
</organism>
<evidence type="ECO:0000256" key="1">
    <source>
        <dbReference type="SAM" id="MobiDB-lite"/>
    </source>
</evidence>
<protein>
    <recommendedName>
        <fullName evidence="4">VWFA domain-containing protein</fullName>
    </recommendedName>
</protein>
<feature type="compositionally biased region" description="Low complexity" evidence="1">
    <location>
        <begin position="266"/>
        <end position="275"/>
    </location>
</feature>
<evidence type="ECO:0000313" key="3">
    <source>
        <dbReference type="Proteomes" id="UP000249185"/>
    </source>
</evidence>
<dbReference type="InterPro" id="IPR036465">
    <property type="entry name" value="vWFA_dom_sf"/>
</dbReference>
<dbReference type="SUPFAM" id="SSF53300">
    <property type="entry name" value="vWA-like"/>
    <property type="match status" value="1"/>
</dbReference>
<reference evidence="2 3" key="1">
    <citation type="submission" date="2017-08" db="EMBL/GenBank/DDBJ databases">
        <title>Infants hospitalized years apart are colonized by the same room-sourced microbial strains.</title>
        <authorList>
            <person name="Brooks B."/>
            <person name="Olm M.R."/>
            <person name="Firek B.A."/>
            <person name="Baker R."/>
            <person name="Thomas B.C."/>
            <person name="Morowitz M.J."/>
            <person name="Banfield J.F."/>
        </authorList>
    </citation>
    <scope>NUCLEOTIDE SEQUENCE [LARGE SCALE GENOMIC DNA]</scope>
    <source>
        <strain evidence="2">S2_005_002_R2_34</strain>
    </source>
</reference>
<feature type="compositionally biased region" description="Low complexity" evidence="1">
    <location>
        <begin position="238"/>
        <end position="254"/>
    </location>
</feature>
<feature type="region of interest" description="Disordered" evidence="1">
    <location>
        <begin position="353"/>
        <end position="375"/>
    </location>
</feature>
<gene>
    <name evidence="2" type="ORF">DI556_13495</name>
</gene>
<feature type="region of interest" description="Disordered" evidence="1">
    <location>
        <begin position="222"/>
        <end position="330"/>
    </location>
</feature>
<sequence length="607" mass="63634">MSTITLTPAQEKYYRIAQKLSSVLGRKWGVSVVFGHPPSTDGTTIHLPHWDMENPLAVRALYGCVAHEAGGHVAMTSFEALKAWCEIHRSEPGFATLKTIENICEDVRIEHHLFRKYPGVRHDMDAALEMVVLGDGEPATDYWPAVTNWMLMRFRSRLLGQSILDAAATASETVVLTMVDPAVLARADRLADGILALGPTKEDYRGILALAEKLFSLFDQSKPSAQPANASGAPFDASDGSDPSPEGAGPSAPGDARDGSSGGSGSSKSDGSLGAPRSEPSSKAEGSGPGAEPPETGSATGSATGAPAAPGSAVDISGGSGTSARRPPVDESYLDAVAGDVIGDLKAAMAPTQPLPLPAGTGAGLEPGQSGASDMTHQLQAARHLSGRLVPALAPLLNGDVLRDTPRRRGRSLIDRRLVESKAHPGPRVFEKRVIEEDESALVHLLVDKSTSTSGAVYAAITAAALGLGLALESFPSVETRISHFPGAAGAPFNATKTVERTVRGAAARWPVPSGGTPLAPAIRFSSLETLVSTKLRRILLVVTDGRPAEIDDCVRARSFACALGVEIYGVVVSTEAYPTHLFDDSERIRDVSGLPRAIERLVTRII</sequence>
<name>A0A2W5N6V3_RHOSU</name>
<evidence type="ECO:0000313" key="2">
    <source>
        <dbReference type="EMBL" id="PZQ48824.1"/>
    </source>
</evidence>
<proteinExistence type="predicted"/>
<dbReference type="AlphaFoldDB" id="A0A2W5N6V3"/>
<feature type="compositionally biased region" description="Low complexity" evidence="1">
    <location>
        <begin position="296"/>
        <end position="313"/>
    </location>
</feature>
<dbReference type="Proteomes" id="UP000249185">
    <property type="component" value="Unassembled WGS sequence"/>
</dbReference>